<comment type="caution">
    <text evidence="2">The sequence shown here is derived from an EMBL/GenBank/DDBJ whole genome shotgun (WGS) entry which is preliminary data.</text>
</comment>
<feature type="region of interest" description="Disordered" evidence="1">
    <location>
        <begin position="29"/>
        <end position="50"/>
    </location>
</feature>
<name>V6KB27_STRRC</name>
<protein>
    <submittedName>
        <fullName evidence="2">Uncharacterized protein</fullName>
    </submittedName>
</protein>
<dbReference type="EMBL" id="AWQX01000181">
    <property type="protein sequence ID" value="EST29238.1"/>
    <property type="molecule type" value="Genomic_DNA"/>
</dbReference>
<organism evidence="2 3">
    <name type="scientific">Streptomyces roseochromogenus subsp. oscitans DS 12.976</name>
    <dbReference type="NCBI Taxonomy" id="1352936"/>
    <lineage>
        <taxon>Bacteria</taxon>
        <taxon>Bacillati</taxon>
        <taxon>Actinomycetota</taxon>
        <taxon>Actinomycetes</taxon>
        <taxon>Kitasatosporales</taxon>
        <taxon>Streptomycetaceae</taxon>
        <taxon>Streptomyces</taxon>
    </lineage>
</organism>
<evidence type="ECO:0000256" key="1">
    <source>
        <dbReference type="SAM" id="MobiDB-lite"/>
    </source>
</evidence>
<gene>
    <name evidence="2" type="ORF">M878_20925</name>
</gene>
<accession>V6KB27</accession>
<dbReference type="HOGENOM" id="CLU_3123365_0_0_11"/>
<evidence type="ECO:0000313" key="2">
    <source>
        <dbReference type="EMBL" id="EST29238.1"/>
    </source>
</evidence>
<dbReference type="PATRIC" id="fig|1352936.5.peg.4387"/>
<reference evidence="2 3" key="1">
    <citation type="journal article" date="2014" name="Genome Announc.">
        <title>Draft Genome Sequence of Streptomyces roseochromogenes subsp. oscitans DS 12.976, Producer of the Aminocoumarin Antibiotic Clorobiocin.</title>
        <authorList>
            <person name="Ruckert C."/>
            <person name="Kalinowski J."/>
            <person name="Heide L."/>
            <person name="Apel A.K."/>
        </authorList>
    </citation>
    <scope>NUCLEOTIDE SEQUENCE [LARGE SCALE GENOMIC DNA]</scope>
    <source>
        <strain evidence="2 3">DS 12.976</strain>
    </source>
</reference>
<evidence type="ECO:0000313" key="3">
    <source>
        <dbReference type="Proteomes" id="UP000017984"/>
    </source>
</evidence>
<proteinExistence type="predicted"/>
<dbReference type="AlphaFoldDB" id="V6KB27"/>
<keyword evidence="3" id="KW-1185">Reference proteome</keyword>
<sequence length="50" mass="5559">MRFALRYRDLPKQVGSLQWSTADDLMVVSGTQDANGDPRHTSPLEVSRVG</sequence>
<dbReference type="RefSeq" id="WP_023548251.1">
    <property type="nucleotide sequence ID" value="NZ_CM002285.1"/>
</dbReference>
<dbReference type="Proteomes" id="UP000017984">
    <property type="component" value="Chromosome"/>
</dbReference>